<keyword evidence="4 14" id="KW-0997">Cell inner membrane</keyword>
<evidence type="ECO:0000256" key="13">
    <source>
        <dbReference type="ARBA" id="ARBA00023316"/>
    </source>
</evidence>
<sequence>MKRRDPLADPATQKRLFNYRTLVTAFAVILLFVAAITRLVQLQIFDHQGYAQAARQNRVRVQPIPPPRGLIYSRSGQLLAENVPSYTLAVIPDEVRHLAATLKALGKIVRLTPEDLRSFKALRTVTPGYRAIPLATHLDQKDLARFAVDRYRFPGVEIESRLRRYYPYANLTADTVGYVGRISESDLKHVDASAYAGTVYFGKSGLELADQARLHGQPGYKVMEVDANGQPVGTLKRERPHPGDDLILTLDMGLQQVAQQAMKGKRGAVVVMDPRTGAILAAVSNPAYDPNWFVDGISSRRYRTLVGDPGNPLWNRAFAASYAPGSTIKPFIALAGLNDRVIQPQTRVFSGPYYIIPGDKTQHRFWDWTPYGHGWTDLTKAIAQSVDTYFYPLAYQLGIHRIDDMLGRFGFGKPPPLHLPGVAAGVLPSPAWKQRTQGHPWYPGDTVLMGIGQGYLQVTPLQLASAVSEIAMRGHADRPHLLRAIRNPVDGRTEAVKPQPLPAITLKRPAYWQNVIAGMQAVIDSPAGTAYREFHSFPLPVAGKTGTAQVFANPKNPFQQKRRHIPYRLRDNALFEAFTPVDHPELAVVVIVEHAGDRLGPASTVTRKIMDYWLAHRRAIEHPGTPVTLEPDTRAATQ</sequence>
<evidence type="ECO:0000256" key="5">
    <source>
        <dbReference type="ARBA" id="ARBA00022645"/>
    </source>
</evidence>
<comment type="function">
    <text evidence="14">Catalyzes cross-linking of the peptidoglycan cell wall.</text>
</comment>
<dbReference type="EMBL" id="JQSG02000002">
    <property type="protein sequence ID" value="OBS10038.1"/>
    <property type="molecule type" value="Genomic_DNA"/>
</dbReference>
<dbReference type="STRING" id="160660.BJI67_11565"/>
<evidence type="ECO:0000259" key="15">
    <source>
        <dbReference type="Pfam" id="PF00905"/>
    </source>
</evidence>
<dbReference type="InterPro" id="IPR001460">
    <property type="entry name" value="PCN-bd_Tpept"/>
</dbReference>
<evidence type="ECO:0000313" key="17">
    <source>
        <dbReference type="EMBL" id="OBS10038.1"/>
    </source>
</evidence>
<dbReference type="RefSeq" id="WP_052064719.1">
    <property type="nucleotide sequence ID" value="NZ_JQSG02000002.1"/>
</dbReference>
<dbReference type="Gene3D" id="3.90.1310.10">
    <property type="entry name" value="Penicillin-binding protein 2a (Domain 2)"/>
    <property type="match status" value="1"/>
</dbReference>
<comment type="subcellular location">
    <subcellularLocation>
        <location evidence="14">Cell inner membrane</location>
        <topology evidence="14">Single-pass membrane protein</topology>
    </subcellularLocation>
    <subcellularLocation>
        <location evidence="2">Cell membrane</location>
    </subcellularLocation>
    <subcellularLocation>
        <location evidence="1">Membrane</location>
        <topology evidence="1">Single-pass membrane protein</topology>
    </subcellularLocation>
</comment>
<proteinExistence type="inferred from homology"/>
<keyword evidence="6 14" id="KW-0645">Protease</keyword>
<comment type="caution">
    <text evidence="17">The sequence shown here is derived from an EMBL/GenBank/DDBJ whole genome shotgun (WGS) entry which is preliminary data.</text>
</comment>
<dbReference type="NCBIfam" id="TIGR03423">
    <property type="entry name" value="pbp2_mrdA"/>
    <property type="match status" value="1"/>
</dbReference>
<dbReference type="SUPFAM" id="SSF56519">
    <property type="entry name" value="Penicillin binding protein dimerisation domain"/>
    <property type="match status" value="1"/>
</dbReference>
<dbReference type="PANTHER" id="PTHR30627">
    <property type="entry name" value="PEPTIDOGLYCAN D,D-TRANSPEPTIDASE"/>
    <property type="match status" value="1"/>
</dbReference>
<evidence type="ECO:0000256" key="2">
    <source>
        <dbReference type="ARBA" id="ARBA00004236"/>
    </source>
</evidence>
<comment type="caution">
    <text evidence="14">Lacks conserved residue(s) required for the propagation of feature annotation.</text>
</comment>
<dbReference type="GO" id="GO:0009002">
    <property type="term" value="F:serine-type D-Ala-D-Ala carboxypeptidase activity"/>
    <property type="evidence" value="ECO:0007669"/>
    <property type="project" value="UniProtKB-UniRule"/>
</dbReference>
<comment type="pathway">
    <text evidence="14">Cell wall biogenesis; peptidoglycan biosynthesis.</text>
</comment>
<dbReference type="Proteomes" id="UP000029273">
    <property type="component" value="Unassembled WGS sequence"/>
</dbReference>
<gene>
    <name evidence="14" type="primary">mrdA</name>
    <name evidence="17" type="ORF">Thpro_021088</name>
</gene>
<dbReference type="EC" id="3.4.16.4" evidence="14"/>
<evidence type="ECO:0000256" key="14">
    <source>
        <dbReference type="HAMAP-Rule" id="MF_02081"/>
    </source>
</evidence>
<keyword evidence="10 14" id="KW-0573">Peptidoglycan synthesis</keyword>
<dbReference type="GO" id="GO:0009252">
    <property type="term" value="P:peptidoglycan biosynthetic process"/>
    <property type="evidence" value="ECO:0007669"/>
    <property type="project" value="UniProtKB-UniRule"/>
</dbReference>
<keyword evidence="5 14" id="KW-0121">Carboxypeptidase</keyword>
<evidence type="ECO:0000256" key="11">
    <source>
        <dbReference type="ARBA" id="ARBA00022989"/>
    </source>
</evidence>
<keyword evidence="12 14" id="KW-0472">Membrane</keyword>
<dbReference type="Pfam" id="PF03717">
    <property type="entry name" value="PBP_dimer"/>
    <property type="match status" value="1"/>
</dbReference>
<comment type="catalytic activity">
    <reaction evidence="14">
        <text>Preferential cleavage: (Ac)2-L-Lys-D-Ala-|-D-Ala. Also transpeptidation of peptidyl-alanyl moieties that are N-acyl substituents of D-alanine.</text>
        <dbReference type="EC" id="3.4.16.4"/>
    </reaction>
</comment>
<reference evidence="17 18" key="1">
    <citation type="journal article" date="2014" name="Genome Announc.">
        <title>Draft Genome Sequence of the Iron-Oxidizing, Acidophilic, and Halotolerant 'Thiobacillus prosperus' Type Strain DSM 5130.</title>
        <authorList>
            <person name="Ossandon F.J."/>
            <person name="Cardenas J.P."/>
            <person name="Corbett M."/>
            <person name="Quatrini R."/>
            <person name="Holmes D.S."/>
            <person name="Watkin E."/>
        </authorList>
    </citation>
    <scope>NUCLEOTIDE SEQUENCE [LARGE SCALE GENOMIC DNA]</scope>
    <source>
        <strain evidence="17 18">DSM 5130</strain>
    </source>
</reference>
<dbReference type="Pfam" id="PF00905">
    <property type="entry name" value="Transpeptidase"/>
    <property type="match status" value="1"/>
</dbReference>
<evidence type="ECO:0000256" key="7">
    <source>
        <dbReference type="ARBA" id="ARBA00022692"/>
    </source>
</evidence>
<feature type="domain" description="Penicillin-binding protein dimerisation" evidence="16">
    <location>
        <begin position="63"/>
        <end position="235"/>
    </location>
</feature>
<evidence type="ECO:0000256" key="12">
    <source>
        <dbReference type="ARBA" id="ARBA00023136"/>
    </source>
</evidence>
<evidence type="ECO:0000256" key="3">
    <source>
        <dbReference type="ARBA" id="ARBA00022475"/>
    </source>
</evidence>
<protein>
    <recommendedName>
        <fullName evidence="14">Peptidoglycan D,D-transpeptidase MrdA</fullName>
        <ecNumber evidence="14">3.4.16.4</ecNumber>
    </recommendedName>
    <alternativeName>
        <fullName evidence="14">Penicillin-binding protein 2</fullName>
        <shortName evidence="14">PBP-2</shortName>
    </alternativeName>
</protein>
<keyword evidence="3 14" id="KW-1003">Cell membrane</keyword>
<organism evidence="17 18">
    <name type="scientific">Acidihalobacter prosperus</name>
    <dbReference type="NCBI Taxonomy" id="160660"/>
    <lineage>
        <taxon>Bacteria</taxon>
        <taxon>Pseudomonadati</taxon>
        <taxon>Pseudomonadota</taxon>
        <taxon>Gammaproteobacteria</taxon>
        <taxon>Chromatiales</taxon>
        <taxon>Ectothiorhodospiraceae</taxon>
        <taxon>Acidihalobacter</taxon>
    </lineage>
</organism>
<name>A0A1A6C652_9GAMM</name>
<dbReference type="GO" id="GO:0008360">
    <property type="term" value="P:regulation of cell shape"/>
    <property type="evidence" value="ECO:0007669"/>
    <property type="project" value="UniProtKB-KW"/>
</dbReference>
<dbReference type="GO" id="GO:0071972">
    <property type="term" value="F:peptidoglycan L,D-transpeptidase activity"/>
    <property type="evidence" value="ECO:0007669"/>
    <property type="project" value="TreeGrafter"/>
</dbReference>
<dbReference type="InterPro" id="IPR012338">
    <property type="entry name" value="Beta-lactam/transpept-like"/>
</dbReference>
<keyword evidence="13 14" id="KW-0961">Cell wall biogenesis/degradation</keyword>
<keyword evidence="9 14" id="KW-0133">Cell shape</keyword>
<dbReference type="InterPro" id="IPR005311">
    <property type="entry name" value="PBP_dimer"/>
</dbReference>
<evidence type="ECO:0000256" key="9">
    <source>
        <dbReference type="ARBA" id="ARBA00022960"/>
    </source>
</evidence>
<comment type="similarity">
    <text evidence="14">Belongs to the transpeptidase family. MrdA subfamily.</text>
</comment>
<dbReference type="InterPro" id="IPR036138">
    <property type="entry name" value="PBP_dimer_sf"/>
</dbReference>
<dbReference type="GO" id="GO:0005886">
    <property type="term" value="C:plasma membrane"/>
    <property type="evidence" value="ECO:0007669"/>
    <property type="project" value="UniProtKB-SubCell"/>
</dbReference>
<evidence type="ECO:0000313" key="18">
    <source>
        <dbReference type="Proteomes" id="UP000029273"/>
    </source>
</evidence>
<evidence type="ECO:0000256" key="4">
    <source>
        <dbReference type="ARBA" id="ARBA00022519"/>
    </source>
</evidence>
<dbReference type="GO" id="GO:0008658">
    <property type="term" value="F:penicillin binding"/>
    <property type="evidence" value="ECO:0007669"/>
    <property type="project" value="UniProtKB-UniRule"/>
</dbReference>
<dbReference type="SUPFAM" id="SSF56601">
    <property type="entry name" value="beta-lactamase/transpeptidase-like"/>
    <property type="match status" value="1"/>
</dbReference>
<feature type="transmembrane region" description="Helical" evidence="14">
    <location>
        <begin position="21"/>
        <end position="40"/>
    </location>
</feature>
<dbReference type="Gene3D" id="3.40.710.10">
    <property type="entry name" value="DD-peptidase/beta-lactamase superfamily"/>
    <property type="match status" value="1"/>
</dbReference>
<keyword evidence="8 14" id="KW-0378">Hydrolase</keyword>
<dbReference type="Gene3D" id="3.30.1390.30">
    <property type="entry name" value="Penicillin-binding protein 2a, domain 3"/>
    <property type="match status" value="1"/>
</dbReference>
<evidence type="ECO:0000256" key="8">
    <source>
        <dbReference type="ARBA" id="ARBA00022801"/>
    </source>
</evidence>
<dbReference type="InterPro" id="IPR017790">
    <property type="entry name" value="Penicillin-binding_protein_2"/>
</dbReference>
<dbReference type="GO" id="GO:0006508">
    <property type="term" value="P:proteolysis"/>
    <property type="evidence" value="ECO:0007669"/>
    <property type="project" value="UniProtKB-KW"/>
</dbReference>
<evidence type="ECO:0000256" key="10">
    <source>
        <dbReference type="ARBA" id="ARBA00022984"/>
    </source>
</evidence>
<keyword evidence="11 14" id="KW-1133">Transmembrane helix</keyword>
<feature type="domain" description="Penicillin-binding protein transpeptidase" evidence="15">
    <location>
        <begin position="267"/>
        <end position="611"/>
    </location>
</feature>
<dbReference type="InterPro" id="IPR050515">
    <property type="entry name" value="Beta-lactam/transpept"/>
</dbReference>
<keyword evidence="7 14" id="KW-0812">Transmembrane</keyword>
<dbReference type="PANTHER" id="PTHR30627:SF2">
    <property type="entry name" value="PEPTIDOGLYCAN D,D-TRANSPEPTIDASE MRDA"/>
    <property type="match status" value="1"/>
</dbReference>
<accession>A0A1A6C652</accession>
<evidence type="ECO:0000256" key="6">
    <source>
        <dbReference type="ARBA" id="ARBA00022670"/>
    </source>
</evidence>
<dbReference type="OrthoDB" id="9766847at2"/>
<feature type="active site" description="Acyl-ester intermediate" evidence="14">
    <location>
        <position position="326"/>
    </location>
</feature>
<keyword evidence="18" id="KW-1185">Reference proteome</keyword>
<dbReference type="AlphaFoldDB" id="A0A1A6C652"/>
<evidence type="ECO:0000259" key="16">
    <source>
        <dbReference type="Pfam" id="PF03717"/>
    </source>
</evidence>
<evidence type="ECO:0000256" key="1">
    <source>
        <dbReference type="ARBA" id="ARBA00004167"/>
    </source>
</evidence>
<dbReference type="GO" id="GO:0071555">
    <property type="term" value="P:cell wall organization"/>
    <property type="evidence" value="ECO:0007669"/>
    <property type="project" value="UniProtKB-KW"/>
</dbReference>
<dbReference type="HAMAP" id="MF_02081">
    <property type="entry name" value="MrdA_transpept"/>
    <property type="match status" value="1"/>
</dbReference>